<dbReference type="AlphaFoldDB" id="A0A8H6FCR3"/>
<dbReference type="GeneID" id="59328527"/>
<proteinExistence type="predicted"/>
<evidence type="ECO:0000313" key="1">
    <source>
        <dbReference type="EMBL" id="KAF6223266.1"/>
    </source>
</evidence>
<comment type="caution">
    <text evidence="1">The sequence shown here is derived from an EMBL/GenBank/DDBJ whole genome shotgun (WGS) entry which is preliminary data.</text>
</comment>
<dbReference type="EMBL" id="JACCJB010000010">
    <property type="protein sequence ID" value="KAF6223266.1"/>
    <property type="molecule type" value="Genomic_DNA"/>
</dbReference>
<reference evidence="1 2" key="1">
    <citation type="journal article" date="2020" name="Genomics">
        <title>Complete, high-quality genomes from long-read metagenomic sequencing of two wolf lichen thalli reveals enigmatic genome architecture.</title>
        <authorList>
            <person name="McKenzie S.K."/>
            <person name="Walston R.F."/>
            <person name="Allen J.L."/>
        </authorList>
    </citation>
    <scope>NUCLEOTIDE SEQUENCE [LARGE SCALE GENOMIC DNA]</scope>
    <source>
        <strain evidence="1">WasteWater1</strain>
    </source>
</reference>
<dbReference type="PANTHER" id="PTHR42085">
    <property type="entry name" value="F-BOX DOMAIN-CONTAINING PROTEIN"/>
    <property type="match status" value="1"/>
</dbReference>
<dbReference type="PANTHER" id="PTHR42085:SF2">
    <property type="entry name" value="F-BOX DOMAIN-CONTAINING PROTEIN"/>
    <property type="match status" value="1"/>
</dbReference>
<organism evidence="1 2">
    <name type="scientific">Letharia lupina</name>
    <dbReference type="NCBI Taxonomy" id="560253"/>
    <lineage>
        <taxon>Eukaryota</taxon>
        <taxon>Fungi</taxon>
        <taxon>Dikarya</taxon>
        <taxon>Ascomycota</taxon>
        <taxon>Pezizomycotina</taxon>
        <taxon>Lecanoromycetes</taxon>
        <taxon>OSLEUM clade</taxon>
        <taxon>Lecanoromycetidae</taxon>
        <taxon>Lecanorales</taxon>
        <taxon>Lecanorineae</taxon>
        <taxon>Parmeliaceae</taxon>
        <taxon>Letharia</taxon>
    </lineage>
</organism>
<accession>A0A8H6FCR3</accession>
<name>A0A8H6FCR3_9LECA</name>
<protein>
    <submittedName>
        <fullName evidence="1">Uncharacterized protein</fullName>
    </submittedName>
</protein>
<dbReference type="InterPro" id="IPR038883">
    <property type="entry name" value="AN11006-like"/>
</dbReference>
<gene>
    <name evidence="1" type="ORF">HO133_000108</name>
</gene>
<evidence type="ECO:0000313" key="2">
    <source>
        <dbReference type="Proteomes" id="UP000593566"/>
    </source>
</evidence>
<dbReference type="Proteomes" id="UP000593566">
    <property type="component" value="Unassembled WGS sequence"/>
</dbReference>
<keyword evidence="2" id="KW-1185">Reference proteome</keyword>
<dbReference type="RefSeq" id="XP_037152483.1">
    <property type="nucleotide sequence ID" value="XM_037291048.1"/>
</dbReference>
<sequence>MMNPLSCNILDENFIQARKESATIPTSTFPFLSLPQELRDRVYDSHLSATYNHCLPDSSKLWVFPFIRKTPHFQGLQERHFGGLAILLVSKSVHEEAKLILYKCGTFFFNVPQAIAALRHSLLSTADLQNIIIDLDFDIIFSSLHSQDATDLVKHFAQQNSTLTCRSCEVQFRFVSETDFLLGEMGEVKALKDAIDSVKRESESLSNEKSLAFARNEYVKFNRCWHVVENLDLGAGEGNTTDRDSEESLLLEKEINIFHLPALKFQAYAIVSVFAPDWTATHQTC</sequence>